<dbReference type="Proteomes" id="UP001586593">
    <property type="component" value="Unassembled WGS sequence"/>
</dbReference>
<feature type="compositionally biased region" description="Basic residues" evidence="1">
    <location>
        <begin position="211"/>
        <end position="230"/>
    </location>
</feature>
<reference evidence="2 3" key="1">
    <citation type="journal article" date="2024" name="Commun. Biol.">
        <title>Comparative genomic analysis of thermophilic fungi reveals convergent evolutionary adaptations and gene losses.</title>
        <authorList>
            <person name="Steindorff A.S."/>
            <person name="Aguilar-Pontes M.V."/>
            <person name="Robinson A.J."/>
            <person name="Andreopoulos B."/>
            <person name="LaButti K."/>
            <person name="Kuo A."/>
            <person name="Mondo S."/>
            <person name="Riley R."/>
            <person name="Otillar R."/>
            <person name="Haridas S."/>
            <person name="Lipzen A."/>
            <person name="Grimwood J."/>
            <person name="Schmutz J."/>
            <person name="Clum A."/>
            <person name="Reid I.D."/>
            <person name="Moisan M.C."/>
            <person name="Butler G."/>
            <person name="Nguyen T.T.M."/>
            <person name="Dewar K."/>
            <person name="Conant G."/>
            <person name="Drula E."/>
            <person name="Henrissat B."/>
            <person name="Hansel C."/>
            <person name="Singer S."/>
            <person name="Hutchinson M.I."/>
            <person name="de Vries R.P."/>
            <person name="Natvig D.O."/>
            <person name="Powell A.J."/>
            <person name="Tsang A."/>
            <person name="Grigoriev I.V."/>
        </authorList>
    </citation>
    <scope>NUCLEOTIDE SEQUENCE [LARGE SCALE GENOMIC DNA]</scope>
    <source>
        <strain evidence="2 3">ATCC 24622</strain>
    </source>
</reference>
<feature type="compositionally biased region" description="Basic and acidic residues" evidence="1">
    <location>
        <begin position="199"/>
        <end position="210"/>
    </location>
</feature>
<sequence length="230" mass="25269">MRGYPERARRPPRPPVPLGAQRRSSTEVVANHAGWYRKLGSMVSVAVRVSFAYASPTSPATSSQLDLRRAGERRSRVARRVCLRGGWAATLQFWRKLPLRSGPIFGSSVPQLRASSAMMQYRACFGAYCLSGASDADTCVTTSYGYLSGPRPTQSNAVQQGIVGTYPPALPNTAQRVAAEKLHRHNAQPGRCSAAHRLRAQDTTRTDTTRNRHPQHGTGTRKIRSCRAPR</sequence>
<evidence type="ECO:0000256" key="1">
    <source>
        <dbReference type="SAM" id="MobiDB-lite"/>
    </source>
</evidence>
<protein>
    <submittedName>
        <fullName evidence="2">Uncharacterized protein</fullName>
    </submittedName>
</protein>
<feature type="region of interest" description="Disordered" evidence="1">
    <location>
        <begin position="1"/>
        <end position="24"/>
    </location>
</feature>
<organism evidence="2 3">
    <name type="scientific">Phialemonium thermophilum</name>
    <dbReference type="NCBI Taxonomy" id="223376"/>
    <lineage>
        <taxon>Eukaryota</taxon>
        <taxon>Fungi</taxon>
        <taxon>Dikarya</taxon>
        <taxon>Ascomycota</taxon>
        <taxon>Pezizomycotina</taxon>
        <taxon>Sordariomycetes</taxon>
        <taxon>Sordariomycetidae</taxon>
        <taxon>Cephalothecales</taxon>
        <taxon>Cephalothecaceae</taxon>
        <taxon>Phialemonium</taxon>
    </lineage>
</organism>
<comment type="caution">
    <text evidence="2">The sequence shown here is derived from an EMBL/GenBank/DDBJ whole genome shotgun (WGS) entry which is preliminary data.</text>
</comment>
<name>A0ABR3VRZ9_9PEZI</name>
<feature type="region of interest" description="Disordered" evidence="1">
    <location>
        <begin position="185"/>
        <end position="230"/>
    </location>
</feature>
<keyword evidence="3" id="KW-1185">Reference proteome</keyword>
<evidence type="ECO:0000313" key="3">
    <source>
        <dbReference type="Proteomes" id="UP001586593"/>
    </source>
</evidence>
<evidence type="ECO:0000313" key="2">
    <source>
        <dbReference type="EMBL" id="KAL1844430.1"/>
    </source>
</evidence>
<gene>
    <name evidence="2" type="ORF">VTK73DRAFT_2571</name>
</gene>
<accession>A0ABR3VRZ9</accession>
<dbReference type="EMBL" id="JAZHXJ010001725">
    <property type="protein sequence ID" value="KAL1844430.1"/>
    <property type="molecule type" value="Genomic_DNA"/>
</dbReference>
<proteinExistence type="predicted"/>